<dbReference type="Pfam" id="PF12937">
    <property type="entry name" value="F-box-like"/>
    <property type="match status" value="1"/>
</dbReference>
<evidence type="ECO:0000313" key="3">
    <source>
        <dbReference type="Proteomes" id="UP000027222"/>
    </source>
</evidence>
<reference evidence="3" key="1">
    <citation type="journal article" date="2014" name="Proc. Natl. Acad. Sci. U.S.A.">
        <title>Extensive sampling of basidiomycete genomes demonstrates inadequacy of the white-rot/brown-rot paradigm for wood decay fungi.</title>
        <authorList>
            <person name="Riley R."/>
            <person name="Salamov A.A."/>
            <person name="Brown D.W."/>
            <person name="Nagy L.G."/>
            <person name="Floudas D."/>
            <person name="Held B.W."/>
            <person name="Levasseur A."/>
            <person name="Lombard V."/>
            <person name="Morin E."/>
            <person name="Otillar R."/>
            <person name="Lindquist E.A."/>
            <person name="Sun H."/>
            <person name="LaButti K.M."/>
            <person name="Schmutz J."/>
            <person name="Jabbour D."/>
            <person name="Luo H."/>
            <person name="Baker S.E."/>
            <person name="Pisabarro A.G."/>
            <person name="Walton J.D."/>
            <person name="Blanchette R.A."/>
            <person name="Henrissat B."/>
            <person name="Martin F."/>
            <person name="Cullen D."/>
            <person name="Hibbett D.S."/>
            <person name="Grigoriev I.V."/>
        </authorList>
    </citation>
    <scope>NUCLEOTIDE SEQUENCE [LARGE SCALE GENOMIC DNA]</scope>
    <source>
        <strain evidence="3">CBS 339.88</strain>
    </source>
</reference>
<gene>
    <name evidence="2" type="ORF">GALMADRAFT_152006</name>
</gene>
<name>A0A067TVK1_GALM3</name>
<dbReference type="EMBL" id="KL142369">
    <property type="protein sequence ID" value="KDR83013.1"/>
    <property type="molecule type" value="Genomic_DNA"/>
</dbReference>
<organism evidence="2 3">
    <name type="scientific">Galerina marginata (strain CBS 339.88)</name>
    <dbReference type="NCBI Taxonomy" id="685588"/>
    <lineage>
        <taxon>Eukaryota</taxon>
        <taxon>Fungi</taxon>
        <taxon>Dikarya</taxon>
        <taxon>Basidiomycota</taxon>
        <taxon>Agaricomycotina</taxon>
        <taxon>Agaricomycetes</taxon>
        <taxon>Agaricomycetidae</taxon>
        <taxon>Agaricales</taxon>
        <taxon>Agaricineae</taxon>
        <taxon>Strophariaceae</taxon>
        <taxon>Galerina</taxon>
    </lineage>
</organism>
<sequence length="584" mass="66959">MFSHKACSSRPPMNQSPLDLPTELLFNICQHLEPTDLLNVAKLCHQLNYIAIEVYMRRTASPYPGRSCIIRPGLRGHMDELTALIINFPLVTMNELFCIFNTKQEWSAPEDHKHSSQMVESTWNIYRVTQLINRLSSIRSLSLIITAWGSRWSLRSTTVQEFLFAVIRLIETTVSKGCTSLQILRFLPSTKEGAYKFELVERPNRPKIGKLWHFFREHLRSTRENDTQLLHGDGWRYRKVCKLNTIRPSILPLHSKLTKLDISCDVLLIPPFSTWTLGIMKCSPIISLRLSLPNIITKEEFRHYLFPRILSSLPNLRSIEFVTLREGFLPIVIDGIHLLPYLQAITFGLSYYPILPPTSVLFASDLPHLTSFTGSSDQAAYIFGRLGFSCPNLQFVNIIVDVHFRRRLDYGAIAQNFHTFNARFSEMGIQPCVSVCIANHGEPADVALMSTIGHHEHFFTVSRLTLELPSSLNDLEVPGTQYLIRYVLDWLRTFQGLKGLTLLHRHTSLDPSAPEVCPKSISDAITRRYPDIVLFNIVNLPSKPMKYHYHWSNAHDDWERGTDGIVTMPFFEHKSTEPSVCSHF</sequence>
<dbReference type="Proteomes" id="UP000027222">
    <property type="component" value="Unassembled WGS sequence"/>
</dbReference>
<proteinExistence type="predicted"/>
<dbReference type="AlphaFoldDB" id="A0A067TVK1"/>
<evidence type="ECO:0000313" key="2">
    <source>
        <dbReference type="EMBL" id="KDR83013.1"/>
    </source>
</evidence>
<dbReference type="SUPFAM" id="SSF81383">
    <property type="entry name" value="F-box domain"/>
    <property type="match status" value="1"/>
</dbReference>
<dbReference type="InterPro" id="IPR036047">
    <property type="entry name" value="F-box-like_dom_sf"/>
</dbReference>
<accession>A0A067TVK1</accession>
<evidence type="ECO:0000259" key="1">
    <source>
        <dbReference type="PROSITE" id="PS50181"/>
    </source>
</evidence>
<dbReference type="SMART" id="SM00256">
    <property type="entry name" value="FBOX"/>
    <property type="match status" value="1"/>
</dbReference>
<dbReference type="PROSITE" id="PS50181">
    <property type="entry name" value="FBOX"/>
    <property type="match status" value="1"/>
</dbReference>
<dbReference type="OrthoDB" id="3054030at2759"/>
<keyword evidence="3" id="KW-1185">Reference proteome</keyword>
<dbReference type="HOGENOM" id="CLU_466948_0_0_1"/>
<feature type="domain" description="F-box" evidence="1">
    <location>
        <begin position="14"/>
        <end position="58"/>
    </location>
</feature>
<protein>
    <recommendedName>
        <fullName evidence="1">F-box domain-containing protein</fullName>
    </recommendedName>
</protein>
<dbReference type="InterPro" id="IPR001810">
    <property type="entry name" value="F-box_dom"/>
</dbReference>